<evidence type="ECO:0000313" key="1">
    <source>
        <dbReference type="EMBL" id="KAK8863320.1"/>
    </source>
</evidence>
<gene>
    <name evidence="1" type="ORF">PGQ11_009555</name>
</gene>
<evidence type="ECO:0000313" key="2">
    <source>
        <dbReference type="Proteomes" id="UP001390339"/>
    </source>
</evidence>
<dbReference type="Proteomes" id="UP001390339">
    <property type="component" value="Unassembled WGS sequence"/>
</dbReference>
<comment type="caution">
    <text evidence="1">The sequence shown here is derived from an EMBL/GenBank/DDBJ whole genome shotgun (WGS) entry which is preliminary data.</text>
</comment>
<sequence length="70" mass="7428">MAISTLYTYPSRQPLLLVAGPVLGDMVVAEREVHLVPVSLPVGEVRADVVGHLGDPGHLGAKIHILHISD</sequence>
<name>A0ABR2IIB1_9PEZI</name>
<protein>
    <submittedName>
        <fullName evidence="1">Uncharacterized protein</fullName>
    </submittedName>
</protein>
<keyword evidence="2" id="KW-1185">Reference proteome</keyword>
<accession>A0ABR2IIB1</accession>
<proteinExistence type="predicted"/>
<reference evidence="1 2" key="1">
    <citation type="journal article" date="2024" name="IMA Fungus">
        <title>Apiospora arundinis, a panoply of carbohydrate-active enzymes and secondary metabolites.</title>
        <authorList>
            <person name="Sorensen T."/>
            <person name="Petersen C."/>
            <person name="Muurmann A.T."/>
            <person name="Christiansen J.V."/>
            <person name="Brundto M.L."/>
            <person name="Overgaard C.K."/>
            <person name="Boysen A.T."/>
            <person name="Wollenberg R.D."/>
            <person name="Larsen T.O."/>
            <person name="Sorensen J.L."/>
            <person name="Nielsen K.L."/>
            <person name="Sondergaard T.E."/>
        </authorList>
    </citation>
    <scope>NUCLEOTIDE SEQUENCE [LARGE SCALE GENOMIC DNA]</scope>
    <source>
        <strain evidence="1 2">AAU 773</strain>
    </source>
</reference>
<organism evidence="1 2">
    <name type="scientific">Apiospora arundinis</name>
    <dbReference type="NCBI Taxonomy" id="335852"/>
    <lineage>
        <taxon>Eukaryota</taxon>
        <taxon>Fungi</taxon>
        <taxon>Dikarya</taxon>
        <taxon>Ascomycota</taxon>
        <taxon>Pezizomycotina</taxon>
        <taxon>Sordariomycetes</taxon>
        <taxon>Xylariomycetidae</taxon>
        <taxon>Amphisphaeriales</taxon>
        <taxon>Apiosporaceae</taxon>
        <taxon>Apiospora</taxon>
    </lineage>
</organism>
<dbReference type="EMBL" id="JAPCWZ010000005">
    <property type="protein sequence ID" value="KAK8863320.1"/>
    <property type="molecule type" value="Genomic_DNA"/>
</dbReference>